<sequence>MQLFIDTNIFLNLYTYPDDDDGVVDELLDHIGADKIVLHLPKQVENEFERNRESKLHDAVREFQSRQFPTAVPNHMRGTDAAKRYQAAIDGAKEARRQLIANATSLALQNVLPMDEKIIGLFAKAARYEEDDVVFRLAVERSQRGNPPGKGDGVGDRYNWETLLMHVPAGDLYVISKDGDYASPFSSFDKTTVRPKKYLSEEWSKLKEGGSLHIYTTIKAVMSRFRQLVQQEQLEVVAIEQAPPVIPMAPVSQVPIPTATATTASMPPTLTAAPQPPTKDPALAAQIREAIGYLENSGSFATTHAAIANLEPYLDVLDYTDATLLFNAAVDNSQVRWVLSDDDVNNFYLKLTSRFLAAVDPALASQVVDLMDLAPSSGEEDNEAELRDYWEGGVE</sequence>
<dbReference type="Proteomes" id="UP000183853">
    <property type="component" value="Unassembled WGS sequence"/>
</dbReference>
<evidence type="ECO:0000313" key="4">
    <source>
        <dbReference type="Proteomes" id="UP000183853"/>
    </source>
</evidence>
<protein>
    <recommendedName>
        <fullName evidence="2">DUF4935 domain-containing protein</fullName>
    </recommendedName>
</protein>
<comment type="caution">
    <text evidence="3">The sequence shown here is derived from an EMBL/GenBank/DDBJ whole genome shotgun (WGS) entry which is preliminary data.</text>
</comment>
<organism evidence="3 4">
    <name type="scientific">Pseudomonas syringae</name>
    <dbReference type="NCBI Taxonomy" id="317"/>
    <lineage>
        <taxon>Bacteria</taxon>
        <taxon>Pseudomonadati</taxon>
        <taxon>Pseudomonadota</taxon>
        <taxon>Gammaproteobacteria</taxon>
        <taxon>Pseudomonadales</taxon>
        <taxon>Pseudomonadaceae</taxon>
        <taxon>Pseudomonas</taxon>
    </lineage>
</organism>
<evidence type="ECO:0000313" key="3">
    <source>
        <dbReference type="EMBL" id="SDM29203.1"/>
    </source>
</evidence>
<evidence type="ECO:0000259" key="2">
    <source>
        <dbReference type="Pfam" id="PF16289"/>
    </source>
</evidence>
<evidence type="ECO:0000256" key="1">
    <source>
        <dbReference type="SAM" id="MobiDB-lite"/>
    </source>
</evidence>
<feature type="compositionally biased region" description="Basic and acidic residues" evidence="1">
    <location>
        <begin position="384"/>
        <end position="395"/>
    </location>
</feature>
<proteinExistence type="predicted"/>
<name>A0AB37ZGN5_PSESX</name>
<dbReference type="EMBL" id="FNHM01000002">
    <property type="protein sequence ID" value="SDM29203.1"/>
    <property type="molecule type" value="Genomic_DNA"/>
</dbReference>
<dbReference type="Pfam" id="PF16289">
    <property type="entry name" value="PIN_12"/>
    <property type="match status" value="1"/>
</dbReference>
<gene>
    <name evidence="3" type="ORF">SAMN05444505_102233</name>
</gene>
<feature type="region of interest" description="Disordered" evidence="1">
    <location>
        <begin position="375"/>
        <end position="395"/>
    </location>
</feature>
<feature type="domain" description="DUF4935" evidence="2">
    <location>
        <begin position="3"/>
        <end position="181"/>
    </location>
</feature>
<dbReference type="AlphaFoldDB" id="A0AB37ZGN5"/>
<reference evidence="3 4" key="1">
    <citation type="submission" date="2016-10" db="EMBL/GenBank/DDBJ databases">
        <authorList>
            <person name="Varghese N."/>
            <person name="Submissions S."/>
        </authorList>
    </citation>
    <scope>NUCLEOTIDE SEQUENCE [LARGE SCALE GENOMIC DNA]</scope>
    <source>
        <strain evidence="3 4">BS2122</strain>
    </source>
</reference>
<dbReference type="InterPro" id="IPR032557">
    <property type="entry name" value="DUF4935"/>
</dbReference>
<accession>A0AB37ZGN5</accession>